<accession>C1FAC4</accession>
<organism evidence="3 4">
    <name type="scientific">Acidobacterium capsulatum (strain ATCC 51196 / DSM 11244 / BCRC 80197 / JCM 7670 / NBRC 15755 / NCIMB 13165 / 161)</name>
    <dbReference type="NCBI Taxonomy" id="240015"/>
    <lineage>
        <taxon>Bacteria</taxon>
        <taxon>Pseudomonadati</taxon>
        <taxon>Acidobacteriota</taxon>
        <taxon>Terriglobia</taxon>
        <taxon>Terriglobales</taxon>
        <taxon>Acidobacteriaceae</taxon>
        <taxon>Acidobacterium</taxon>
    </lineage>
</organism>
<dbReference type="EMBL" id="CP001472">
    <property type="protein sequence ID" value="ACO33260.1"/>
    <property type="molecule type" value="Genomic_DNA"/>
</dbReference>
<gene>
    <name evidence="3" type="ordered locus">ACP_2322</name>
</gene>
<dbReference type="InterPro" id="IPR003777">
    <property type="entry name" value="XdhC_CoxI"/>
</dbReference>
<evidence type="ECO:0000259" key="1">
    <source>
        <dbReference type="Pfam" id="PF02625"/>
    </source>
</evidence>
<evidence type="ECO:0000313" key="4">
    <source>
        <dbReference type="Proteomes" id="UP000002207"/>
    </source>
</evidence>
<dbReference type="OrthoDB" id="9773039at2"/>
<dbReference type="PANTHER" id="PTHR30388:SF4">
    <property type="entry name" value="MOLYBDENUM COFACTOR INSERTION CHAPERONE PAOD"/>
    <property type="match status" value="1"/>
</dbReference>
<dbReference type="Proteomes" id="UP000002207">
    <property type="component" value="Chromosome"/>
</dbReference>
<dbReference type="AlphaFoldDB" id="C1FAC4"/>
<name>C1FAC4_ACIC5</name>
<sequence length="365" mass="38601">MSELRQILDLARLAQSRGEEVCLVTVVGVEGSSYRKPGARMLLTRGGQRAGTISGGCLEAEVSKKAWWLTAEGASIQRYTSFFDEDSGIPFGLGCGGTILLLLERGQPALATLEALRRTLEHDEPAVALISIAEQNPGTRCIVSASGQVLFGDPALAPLAAQTLRNGTHTTLLPASESTPASGATPLFCERITPPPALWIFGAGDDAQPLAEFAHKLGWRITVADGRSHLARPERFPLARQVLTLTPETPLSLKPADAAVLMTHSYEQDHALLARLLPLPLAYLGVLGPRRRTRHIVKSLTQPAQNRLGVTAEEAMARLHAPVGLGLPGHTPAAIALSIAAEIHSVFAAPAAPECVASPAPAHAF</sequence>
<feature type="domain" description="XdhC Rossmann" evidence="2">
    <location>
        <begin position="198"/>
        <end position="343"/>
    </location>
</feature>
<keyword evidence="4" id="KW-1185">Reference proteome</keyword>
<dbReference type="InterPro" id="IPR052698">
    <property type="entry name" value="MoCofactor_Util/Proc"/>
</dbReference>
<feature type="domain" description="XdhC- CoxI" evidence="1">
    <location>
        <begin position="15"/>
        <end position="79"/>
    </location>
</feature>
<protein>
    <submittedName>
        <fullName evidence="3">Putative xanthine dehydrogenase accessory factor</fullName>
    </submittedName>
</protein>
<dbReference type="Pfam" id="PF13478">
    <property type="entry name" value="XdhC_C"/>
    <property type="match status" value="1"/>
</dbReference>
<dbReference type="HOGENOM" id="CLU_041115_1_1_0"/>
<dbReference type="FunCoup" id="C1FAC4">
    <property type="interactions" value="65"/>
</dbReference>
<evidence type="ECO:0000259" key="2">
    <source>
        <dbReference type="Pfam" id="PF13478"/>
    </source>
</evidence>
<reference evidence="3 4" key="1">
    <citation type="journal article" date="2009" name="Appl. Environ. Microbiol.">
        <title>Three genomes from the phylum Acidobacteria provide insight into the lifestyles of these microorganisms in soils.</title>
        <authorList>
            <person name="Ward N.L."/>
            <person name="Challacombe J.F."/>
            <person name="Janssen P.H."/>
            <person name="Henrissat B."/>
            <person name="Coutinho P.M."/>
            <person name="Wu M."/>
            <person name="Xie G."/>
            <person name="Haft D.H."/>
            <person name="Sait M."/>
            <person name="Badger J."/>
            <person name="Barabote R.D."/>
            <person name="Bradley B."/>
            <person name="Brettin T.S."/>
            <person name="Brinkac L.M."/>
            <person name="Bruce D."/>
            <person name="Creasy T."/>
            <person name="Daugherty S.C."/>
            <person name="Davidsen T.M."/>
            <person name="DeBoy R.T."/>
            <person name="Detter J.C."/>
            <person name="Dodson R.J."/>
            <person name="Durkin A.S."/>
            <person name="Ganapathy A."/>
            <person name="Gwinn-Giglio M."/>
            <person name="Han C.S."/>
            <person name="Khouri H."/>
            <person name="Kiss H."/>
            <person name="Kothari S.P."/>
            <person name="Madupu R."/>
            <person name="Nelson K.E."/>
            <person name="Nelson W.C."/>
            <person name="Paulsen I."/>
            <person name="Penn K."/>
            <person name="Ren Q."/>
            <person name="Rosovitz M.J."/>
            <person name="Selengut J.D."/>
            <person name="Shrivastava S."/>
            <person name="Sullivan S.A."/>
            <person name="Tapia R."/>
            <person name="Thompson L.S."/>
            <person name="Watkins K.L."/>
            <person name="Yang Q."/>
            <person name="Yu C."/>
            <person name="Zafar N."/>
            <person name="Zhou L."/>
            <person name="Kuske C.R."/>
        </authorList>
    </citation>
    <scope>NUCLEOTIDE SEQUENCE [LARGE SCALE GENOMIC DNA]</scope>
    <source>
        <strain evidence="4">ATCC 51196 / DSM 11244 / BCRC 80197 / JCM 7670 / NBRC 15755 / NCIMB 13165 / 161</strain>
    </source>
</reference>
<evidence type="ECO:0000313" key="3">
    <source>
        <dbReference type="EMBL" id="ACO33260.1"/>
    </source>
</evidence>
<dbReference type="Pfam" id="PF02625">
    <property type="entry name" value="XdhC_CoxI"/>
    <property type="match status" value="1"/>
</dbReference>
<dbReference type="Gene3D" id="3.40.50.720">
    <property type="entry name" value="NAD(P)-binding Rossmann-like Domain"/>
    <property type="match status" value="1"/>
</dbReference>
<dbReference type="InParanoid" id="C1FAC4"/>
<dbReference type="STRING" id="240015.ACP_2322"/>
<dbReference type="InterPro" id="IPR027051">
    <property type="entry name" value="XdhC_Rossmann_dom"/>
</dbReference>
<dbReference type="eggNOG" id="COG1975">
    <property type="taxonomic scope" value="Bacteria"/>
</dbReference>
<dbReference type="RefSeq" id="WP_015897412.1">
    <property type="nucleotide sequence ID" value="NC_012483.1"/>
</dbReference>
<proteinExistence type="predicted"/>
<dbReference type="PANTHER" id="PTHR30388">
    <property type="entry name" value="ALDEHYDE OXIDOREDUCTASE MOLYBDENUM COFACTOR ASSEMBLY PROTEIN"/>
    <property type="match status" value="1"/>
</dbReference>
<dbReference type="KEGG" id="aca:ACP_2322"/>